<dbReference type="AlphaFoldDB" id="A0A427Y910"/>
<reference evidence="1 2" key="1">
    <citation type="submission" date="2018-11" db="EMBL/GenBank/DDBJ databases">
        <title>Genome sequence of Apiotrichum porosum DSM 27194.</title>
        <authorList>
            <person name="Aliyu H."/>
            <person name="Gorte O."/>
            <person name="Ochsenreither K."/>
        </authorList>
    </citation>
    <scope>NUCLEOTIDE SEQUENCE [LARGE SCALE GENOMIC DNA]</scope>
    <source>
        <strain evidence="1 2">DSM 27194</strain>
    </source>
</reference>
<keyword evidence="2" id="KW-1185">Reference proteome</keyword>
<dbReference type="EMBL" id="RSCE01000001">
    <property type="protein sequence ID" value="RSH87573.1"/>
    <property type="molecule type" value="Genomic_DNA"/>
</dbReference>
<proteinExistence type="predicted"/>
<name>A0A427Y910_9TREE</name>
<sequence length="66" mass="7627">MPAPSPIEDHSFNIMGAHLPRMSNLIHSLCHGDRLGRNEDMPCIAWKDDMADKVWKCWYCLQRCSP</sequence>
<evidence type="ECO:0000313" key="2">
    <source>
        <dbReference type="Proteomes" id="UP000279236"/>
    </source>
</evidence>
<comment type="caution">
    <text evidence="1">The sequence shown here is derived from an EMBL/GenBank/DDBJ whole genome shotgun (WGS) entry which is preliminary data.</text>
</comment>
<protein>
    <submittedName>
        <fullName evidence="1">Uncharacterized protein</fullName>
    </submittedName>
</protein>
<organism evidence="1 2">
    <name type="scientific">Apiotrichum porosum</name>
    <dbReference type="NCBI Taxonomy" id="105984"/>
    <lineage>
        <taxon>Eukaryota</taxon>
        <taxon>Fungi</taxon>
        <taxon>Dikarya</taxon>
        <taxon>Basidiomycota</taxon>
        <taxon>Agaricomycotina</taxon>
        <taxon>Tremellomycetes</taxon>
        <taxon>Trichosporonales</taxon>
        <taxon>Trichosporonaceae</taxon>
        <taxon>Apiotrichum</taxon>
    </lineage>
</organism>
<dbReference type="Proteomes" id="UP000279236">
    <property type="component" value="Unassembled WGS sequence"/>
</dbReference>
<dbReference type="GeneID" id="39584627"/>
<accession>A0A427Y910</accession>
<gene>
    <name evidence="1" type="ORF">EHS24_000084</name>
</gene>
<dbReference type="RefSeq" id="XP_028479781.1">
    <property type="nucleotide sequence ID" value="XM_028615924.1"/>
</dbReference>
<evidence type="ECO:0000313" key="1">
    <source>
        <dbReference type="EMBL" id="RSH87573.1"/>
    </source>
</evidence>